<evidence type="ECO:0000256" key="12">
    <source>
        <dbReference type="SAM" id="MobiDB-lite"/>
    </source>
</evidence>
<feature type="region of interest" description="Disordered" evidence="12">
    <location>
        <begin position="315"/>
        <end position="344"/>
    </location>
</feature>
<evidence type="ECO:0000256" key="10">
    <source>
        <dbReference type="ARBA" id="ARBA00047770"/>
    </source>
</evidence>
<keyword evidence="5 11" id="KW-0808">Transferase</keyword>
<name>A0A1I7XFA0_HETBA</name>
<reference evidence="16" key="1">
    <citation type="submission" date="2016-11" db="UniProtKB">
        <authorList>
            <consortium name="WormBaseParasite"/>
        </authorList>
    </citation>
    <scope>IDENTIFICATION</scope>
</reference>
<keyword evidence="15" id="KW-1185">Reference proteome</keyword>
<dbReference type="InterPro" id="IPR025789">
    <property type="entry name" value="DOT1_dom"/>
</dbReference>
<evidence type="ECO:0000256" key="1">
    <source>
        <dbReference type="ARBA" id="ARBA00004123"/>
    </source>
</evidence>
<keyword evidence="8 11" id="KW-0539">Nucleus</keyword>
<keyword evidence="13" id="KW-0812">Transmembrane</keyword>
<dbReference type="Pfam" id="PF08123">
    <property type="entry name" value="DOT1"/>
    <property type="match status" value="1"/>
</dbReference>
<evidence type="ECO:0000256" key="7">
    <source>
        <dbReference type="ARBA" id="ARBA00022853"/>
    </source>
</evidence>
<dbReference type="Proteomes" id="UP000095283">
    <property type="component" value="Unplaced"/>
</dbReference>
<dbReference type="PANTHER" id="PTHR21451">
    <property type="entry name" value="HISTONE H3 METHYLTRANSFERASE"/>
    <property type="match status" value="1"/>
</dbReference>
<dbReference type="PROSITE" id="PS51569">
    <property type="entry name" value="DOT1"/>
    <property type="match status" value="1"/>
</dbReference>
<dbReference type="EC" id="2.1.1.360" evidence="2 11"/>
<dbReference type="Gene3D" id="3.40.50.150">
    <property type="entry name" value="Vaccinia Virus protein VP39"/>
    <property type="match status" value="1"/>
</dbReference>
<dbReference type="GO" id="GO:0032259">
    <property type="term" value="P:methylation"/>
    <property type="evidence" value="ECO:0007669"/>
    <property type="project" value="UniProtKB-KW"/>
</dbReference>
<dbReference type="GO" id="GO:0035097">
    <property type="term" value="C:histone methyltransferase complex"/>
    <property type="evidence" value="ECO:0007669"/>
    <property type="project" value="UniProtKB-ARBA"/>
</dbReference>
<evidence type="ECO:0000256" key="4">
    <source>
        <dbReference type="ARBA" id="ARBA00022603"/>
    </source>
</evidence>
<dbReference type="GO" id="GO:0140956">
    <property type="term" value="F:histone H3K79 trimethyltransferase activity"/>
    <property type="evidence" value="ECO:0007669"/>
    <property type="project" value="UniProtKB-EC"/>
</dbReference>
<evidence type="ECO:0000313" key="15">
    <source>
        <dbReference type="Proteomes" id="UP000095283"/>
    </source>
</evidence>
<dbReference type="InterPro" id="IPR029063">
    <property type="entry name" value="SAM-dependent_MTases_sf"/>
</dbReference>
<evidence type="ECO:0000256" key="5">
    <source>
        <dbReference type="ARBA" id="ARBA00022679"/>
    </source>
</evidence>
<protein>
    <recommendedName>
        <fullName evidence="3 11">Histone-lysine N-methyltransferase, H3 lysine-79 specific</fullName>
        <ecNumber evidence="2 11">2.1.1.360</ecNumber>
    </recommendedName>
    <alternativeName>
        <fullName evidence="9 11">Histone H3-K79 methyltransferase</fullName>
    </alternativeName>
</protein>
<accession>A0A1I7XFA0</accession>
<evidence type="ECO:0000256" key="11">
    <source>
        <dbReference type="RuleBase" id="RU271113"/>
    </source>
</evidence>
<feature type="transmembrane region" description="Helical" evidence="13">
    <location>
        <begin position="76"/>
        <end position="104"/>
    </location>
</feature>
<keyword evidence="4 11" id="KW-0489">Methyltransferase</keyword>
<evidence type="ECO:0000256" key="2">
    <source>
        <dbReference type="ARBA" id="ARBA00012190"/>
    </source>
</evidence>
<evidence type="ECO:0000256" key="3">
    <source>
        <dbReference type="ARBA" id="ARBA00020987"/>
    </source>
</evidence>
<keyword evidence="13" id="KW-0472">Membrane</keyword>
<comment type="similarity">
    <text evidence="11">Belongs to the class I-like SAM-binding methyltransferase superfamily. DOT1 family.</text>
</comment>
<keyword evidence="13" id="KW-1133">Transmembrane helix</keyword>
<dbReference type="GO" id="GO:0000077">
    <property type="term" value="P:DNA damage checkpoint signaling"/>
    <property type="evidence" value="ECO:0007669"/>
    <property type="project" value="TreeGrafter"/>
</dbReference>
<comment type="function">
    <text evidence="11">Histone methyltransferase that specifically trimethylates histone H3 to form H3K79me3. This methylation is required for telomere silencing and for the pachytene checkpoint during the meiotic cell cycle by allowing the recruitment of RAD9 to double strand breaks. Nucleosomes are preferred as substrate compared to free histone.</text>
</comment>
<keyword evidence="7 11" id="KW-0156">Chromatin regulator</keyword>
<keyword evidence="6 11" id="KW-0949">S-adenosyl-L-methionine</keyword>
<evidence type="ECO:0000313" key="16">
    <source>
        <dbReference type="WBParaSite" id="Hba_16010"/>
    </source>
</evidence>
<feature type="compositionally biased region" description="Polar residues" evidence="12">
    <location>
        <begin position="11"/>
        <end position="21"/>
    </location>
</feature>
<dbReference type="GO" id="GO:0006281">
    <property type="term" value="P:DNA repair"/>
    <property type="evidence" value="ECO:0007669"/>
    <property type="project" value="TreeGrafter"/>
</dbReference>
<dbReference type="FunFam" id="3.40.50.150:FF:000033">
    <property type="entry name" value="Histone-lysine N-methyltransferase, H3 lysine-79 specific"/>
    <property type="match status" value="1"/>
</dbReference>
<evidence type="ECO:0000256" key="6">
    <source>
        <dbReference type="ARBA" id="ARBA00022691"/>
    </source>
</evidence>
<evidence type="ECO:0000256" key="8">
    <source>
        <dbReference type="ARBA" id="ARBA00023242"/>
    </source>
</evidence>
<feature type="region of interest" description="Disordered" evidence="12">
    <location>
        <begin position="1"/>
        <end position="22"/>
    </location>
</feature>
<comment type="subcellular location">
    <subcellularLocation>
        <location evidence="1 11">Nucleus</location>
    </subcellularLocation>
</comment>
<sequence length="344" mass="39536">MEAPAEAVRTPSGSSDGSLTNPDDKLRLLSVVGGDPLYFDWKQGESNTDMVNIIFDLINGKVQLIRRRSHGAKIGLIFHSSPLFAVLYLIGMCFNIYIYIYIYIYAVSSARRLNSHYQPWSSEVYGETRYEQMQLIIDQLKFKESDVFVDLGSGVGHLVLYVAGGTRVKKAVGIERAALPSEYAENMKTEFHRWMRWWKKKYRPFMLERGDFLDNKFRDLITKEATIIFINNYAFTPDLETCIKRELLSECRDGTRIVSTKSYATGTKEINDRLLNDVESILDVRQLDTVEHPTSWTDKHVPYFLHTVNRGRVGNKSHVKVENKQENGDGHEGSHEDNYDEENA</sequence>
<proteinExistence type="inferred from homology"/>
<dbReference type="WBParaSite" id="Hba_16010">
    <property type="protein sequence ID" value="Hba_16010"/>
    <property type="gene ID" value="Hba_16010"/>
</dbReference>
<dbReference type="SUPFAM" id="SSF53335">
    <property type="entry name" value="S-adenosyl-L-methionine-dependent methyltransferases"/>
    <property type="match status" value="1"/>
</dbReference>
<evidence type="ECO:0000259" key="14">
    <source>
        <dbReference type="PROSITE" id="PS51569"/>
    </source>
</evidence>
<feature type="compositionally biased region" description="Basic and acidic residues" evidence="12">
    <location>
        <begin position="319"/>
        <end position="337"/>
    </location>
</feature>
<dbReference type="InterPro" id="IPR030445">
    <property type="entry name" value="H3-K79_meTrfase"/>
</dbReference>
<evidence type="ECO:0000256" key="13">
    <source>
        <dbReference type="SAM" id="Phobius"/>
    </source>
</evidence>
<evidence type="ECO:0000256" key="9">
    <source>
        <dbReference type="ARBA" id="ARBA00029821"/>
    </source>
</evidence>
<comment type="catalytic activity">
    <reaction evidence="10 11">
        <text>L-lysyl(79)-[histone H3] + 3 S-adenosyl-L-methionine = N(6),N(6),N(6)-trimethyl-L-lysyl(79)-[histone H3] + 3 S-adenosyl-L-homocysteine + 3 H(+)</text>
        <dbReference type="Rhea" id="RHEA:60328"/>
        <dbReference type="Rhea" id="RHEA-COMP:15549"/>
        <dbReference type="Rhea" id="RHEA-COMP:15552"/>
        <dbReference type="ChEBI" id="CHEBI:15378"/>
        <dbReference type="ChEBI" id="CHEBI:29969"/>
        <dbReference type="ChEBI" id="CHEBI:57856"/>
        <dbReference type="ChEBI" id="CHEBI:59789"/>
        <dbReference type="ChEBI" id="CHEBI:61961"/>
        <dbReference type="EC" id="2.1.1.360"/>
    </reaction>
</comment>
<dbReference type="PANTHER" id="PTHR21451:SF0">
    <property type="entry name" value="HISTONE-LYSINE N-METHYLTRANSFERASE, H3 LYSINE-79 SPECIFIC"/>
    <property type="match status" value="1"/>
</dbReference>
<comment type="miscellaneous">
    <text evidence="11">In contrast to other lysine histone methyltransferases, it does not contain a SET domain, suggesting the existence of another mechanism for methylation of lysine residues of histones.</text>
</comment>
<feature type="domain" description="DOT1" evidence="14">
    <location>
        <begin position="1"/>
        <end position="321"/>
    </location>
</feature>
<dbReference type="AlphaFoldDB" id="A0A1I7XFA0"/>
<organism evidence="15 16">
    <name type="scientific">Heterorhabditis bacteriophora</name>
    <name type="common">Entomopathogenic nematode worm</name>
    <dbReference type="NCBI Taxonomy" id="37862"/>
    <lineage>
        <taxon>Eukaryota</taxon>
        <taxon>Metazoa</taxon>
        <taxon>Ecdysozoa</taxon>
        <taxon>Nematoda</taxon>
        <taxon>Chromadorea</taxon>
        <taxon>Rhabditida</taxon>
        <taxon>Rhabditina</taxon>
        <taxon>Rhabditomorpha</taxon>
        <taxon>Strongyloidea</taxon>
        <taxon>Heterorhabditidae</taxon>
        <taxon>Heterorhabditis</taxon>
    </lineage>
</organism>